<proteinExistence type="predicted"/>
<accession>F0W486</accession>
<organism evidence="2">
    <name type="scientific">Albugo laibachii Nc14</name>
    <dbReference type="NCBI Taxonomy" id="890382"/>
    <lineage>
        <taxon>Eukaryota</taxon>
        <taxon>Sar</taxon>
        <taxon>Stramenopiles</taxon>
        <taxon>Oomycota</taxon>
        <taxon>Peronosporomycetes</taxon>
        <taxon>Albuginales</taxon>
        <taxon>Albuginaceae</taxon>
        <taxon>Albugo</taxon>
    </lineage>
</organism>
<dbReference type="InterPro" id="IPR004875">
    <property type="entry name" value="DDE_SF_endonuclease_dom"/>
</dbReference>
<evidence type="ECO:0000259" key="1">
    <source>
        <dbReference type="Pfam" id="PF03184"/>
    </source>
</evidence>
<dbReference type="PANTHER" id="PTHR19303:SF74">
    <property type="entry name" value="POGO TRANSPOSABLE ELEMENT WITH KRAB DOMAIN"/>
    <property type="match status" value="1"/>
</dbReference>
<dbReference type="InterPro" id="IPR050863">
    <property type="entry name" value="CenT-Element_Derived"/>
</dbReference>
<dbReference type="GO" id="GO:0005634">
    <property type="term" value="C:nucleus"/>
    <property type="evidence" value="ECO:0007669"/>
    <property type="project" value="TreeGrafter"/>
</dbReference>
<name>F0W486_9STRA</name>
<dbReference type="EMBL" id="FR824061">
    <property type="protein sequence ID" value="CCA15902.1"/>
    <property type="molecule type" value="Genomic_DNA"/>
</dbReference>
<protein>
    <submittedName>
        <fullName evidence="2">AlNc14C16G1762 protein</fullName>
    </submittedName>
</protein>
<dbReference type="Pfam" id="PF03184">
    <property type="entry name" value="DDE_1"/>
    <property type="match status" value="1"/>
</dbReference>
<dbReference type="GO" id="GO:0003677">
    <property type="term" value="F:DNA binding"/>
    <property type="evidence" value="ECO:0007669"/>
    <property type="project" value="TreeGrafter"/>
</dbReference>
<reference evidence="2" key="1">
    <citation type="journal article" date="2011" name="PLoS Biol.">
        <title>Gene gain and loss during evolution of obligate parasitism in the white rust pathogen of Arabidopsis thaliana.</title>
        <authorList>
            <person name="Kemen E."/>
            <person name="Gardiner A."/>
            <person name="Schultz-Larsen T."/>
            <person name="Kemen A.C."/>
            <person name="Balmuth A.L."/>
            <person name="Robert-Seilaniantz A."/>
            <person name="Bailey K."/>
            <person name="Holub E."/>
            <person name="Studholme D.J."/>
            <person name="Maclean D."/>
            <person name="Jones J.D."/>
        </authorList>
    </citation>
    <scope>NUCLEOTIDE SEQUENCE</scope>
</reference>
<feature type="domain" description="DDE-1" evidence="1">
    <location>
        <begin position="207"/>
        <end position="246"/>
    </location>
</feature>
<reference evidence="2" key="2">
    <citation type="submission" date="2011-02" db="EMBL/GenBank/DDBJ databases">
        <authorList>
            <person name="MacLean D."/>
        </authorList>
    </citation>
    <scope>NUCLEOTIDE SEQUENCE</scope>
</reference>
<dbReference type="AlphaFoldDB" id="F0W486"/>
<sequence length="256" mass="29265">MVRRNFIKNQHYIEEDIPLERQHNSDDAMEIDEDVDDQDANAGEDDVNMDINTEMEIVPRGRLDGFTGSPTFAPSGLNHLPESNQVRQENLDHLLNQLMKHAIERKLTNDRVFNMDETVFGQKTKSRKVIPVRGSKNVWTNASGSCLPPLFLLPGQQRLNRDILSECSVPDATVAVALKAFMNQAIFVKWLEHFAARESLRRRLRFLLLLPPNSTHILQPLDVSVFTPFKTSLRRSMDRFMIDEDVSSLTKKPAIS</sequence>
<dbReference type="PANTHER" id="PTHR19303">
    <property type="entry name" value="TRANSPOSON"/>
    <property type="match status" value="1"/>
</dbReference>
<dbReference type="HOGENOM" id="CLU_1087463_0_0_1"/>
<gene>
    <name evidence="2" type="primary">AlNc14C16G1762</name>
    <name evidence="2" type="ORF">ALNC14_020450</name>
</gene>
<evidence type="ECO:0000313" key="2">
    <source>
        <dbReference type="EMBL" id="CCA15902.1"/>
    </source>
</evidence>